<dbReference type="Pfam" id="PF18143">
    <property type="entry name" value="HAD_SAK_2"/>
    <property type="match status" value="1"/>
</dbReference>
<dbReference type="AlphaFoldDB" id="A0A218MAZ4"/>
<keyword evidence="1" id="KW-0614">Plasmid</keyword>
<geneLocation type="plasmid" evidence="1">
    <name>p14057B</name>
</geneLocation>
<name>A0A218MAZ4_PSEAI</name>
<accession>A0A218MAZ4</accession>
<dbReference type="EMBL" id="KY296096">
    <property type="protein sequence ID" value="ASD54122.1"/>
    <property type="molecule type" value="Genomic_DNA"/>
</dbReference>
<sequence length="178" mass="20636">MAFIANEWQGMPRAILHHPIKIPTKGVHRNMKRLLFLDYDGVLHPDAVYLSRRGIELRAAGSLFMWSPQLIEILADHPDIRIVLSTSWVRNLGFDRARRALPTELRHQVIGATWHSAMSRTWPDYIPWDAQTRWEQIAAYLSRLHEPVRWLAIDDDARGWASADRDQLTQTPGCGIRR</sequence>
<evidence type="ECO:0000313" key="1">
    <source>
        <dbReference type="EMBL" id="ASD54122.1"/>
    </source>
</evidence>
<protein>
    <submittedName>
        <fullName evidence="1">Uncharacterized protein</fullName>
    </submittedName>
</protein>
<organism evidence="1">
    <name type="scientific">Pseudomonas aeruginosa</name>
    <dbReference type="NCBI Taxonomy" id="287"/>
    <lineage>
        <taxon>Bacteria</taxon>
        <taxon>Pseudomonadati</taxon>
        <taxon>Pseudomonadota</taxon>
        <taxon>Gammaproteobacteria</taxon>
        <taxon>Pseudomonadales</taxon>
        <taxon>Pseudomonadaceae</taxon>
        <taxon>Pseudomonas</taxon>
    </lineage>
</organism>
<reference evidence="1" key="1">
    <citation type="journal article" date="2018" name="Virulence">
        <title>Coexistence of two novel resistance plasmids, blaKPC-2-carrying p14057A and tetA(A) -carrying p14057B, in Pseudomonas aeruginosa.</title>
        <authorList>
            <person name="Shi L."/>
            <person name="Liang Q."/>
            <person name="Feng J."/>
            <person name="Zhan Z."/>
            <person name="Zhao Y."/>
            <person name="Yang W."/>
            <person name="Yang H."/>
            <person name="Chen Y."/>
            <person name="Huang M."/>
            <person name="Tong Y."/>
            <person name="Li X."/>
            <person name="Yin Z."/>
            <person name="Wang J."/>
            <person name="Zhou D."/>
        </authorList>
    </citation>
    <scope>NUCLEOTIDE SEQUENCE</scope>
    <source>
        <plasmid evidence="1">p14057B</plasmid>
    </source>
</reference>
<proteinExistence type="predicted"/>
<dbReference type="RefSeq" id="WP_226302241.1">
    <property type="nucleotide sequence ID" value="NZ_CP077975.1"/>
</dbReference>